<evidence type="ECO:0000256" key="1">
    <source>
        <dbReference type="ARBA" id="ARBA00022737"/>
    </source>
</evidence>
<dbReference type="SMART" id="SM00248">
    <property type="entry name" value="ANK"/>
    <property type="match status" value="7"/>
</dbReference>
<keyword evidence="5" id="KW-1185">Reference proteome</keyword>
<protein>
    <submittedName>
        <fullName evidence="4">Uncharacterized protein</fullName>
    </submittedName>
</protein>
<feature type="compositionally biased region" description="Basic and acidic residues" evidence="3">
    <location>
        <begin position="122"/>
        <end position="133"/>
    </location>
</feature>
<dbReference type="Gene3D" id="1.25.40.20">
    <property type="entry name" value="Ankyrin repeat-containing domain"/>
    <property type="match status" value="2"/>
</dbReference>
<evidence type="ECO:0000313" key="5">
    <source>
        <dbReference type="Proteomes" id="UP000775872"/>
    </source>
</evidence>
<dbReference type="AlphaFoldDB" id="A0A9N9W222"/>
<gene>
    <name evidence="4" type="ORF">CSOL1703_00010549</name>
</gene>
<keyword evidence="1" id="KW-0677">Repeat</keyword>
<dbReference type="InterPro" id="IPR002110">
    <property type="entry name" value="Ankyrin_rpt"/>
</dbReference>
<dbReference type="SUPFAM" id="SSF48403">
    <property type="entry name" value="Ankyrin repeat"/>
    <property type="match status" value="1"/>
</dbReference>
<comment type="caution">
    <text evidence="4">The sequence shown here is derived from an EMBL/GenBank/DDBJ whole genome shotgun (WGS) entry which is preliminary data.</text>
</comment>
<proteinExistence type="predicted"/>
<dbReference type="InterPro" id="IPR036770">
    <property type="entry name" value="Ankyrin_rpt-contain_sf"/>
</dbReference>
<organism evidence="4 5">
    <name type="scientific">Clonostachys solani</name>
    <dbReference type="NCBI Taxonomy" id="160281"/>
    <lineage>
        <taxon>Eukaryota</taxon>
        <taxon>Fungi</taxon>
        <taxon>Dikarya</taxon>
        <taxon>Ascomycota</taxon>
        <taxon>Pezizomycotina</taxon>
        <taxon>Sordariomycetes</taxon>
        <taxon>Hypocreomycetidae</taxon>
        <taxon>Hypocreales</taxon>
        <taxon>Bionectriaceae</taxon>
        <taxon>Clonostachys</taxon>
    </lineage>
</organism>
<evidence type="ECO:0000313" key="4">
    <source>
        <dbReference type="EMBL" id="CAH0044810.1"/>
    </source>
</evidence>
<evidence type="ECO:0000256" key="3">
    <source>
        <dbReference type="SAM" id="MobiDB-lite"/>
    </source>
</evidence>
<feature type="compositionally biased region" description="Acidic residues" evidence="3">
    <location>
        <begin position="111"/>
        <end position="121"/>
    </location>
</feature>
<accession>A0A9N9W222</accession>
<dbReference type="PANTHER" id="PTHR24198">
    <property type="entry name" value="ANKYRIN REPEAT AND PROTEIN KINASE DOMAIN-CONTAINING PROTEIN"/>
    <property type="match status" value="1"/>
</dbReference>
<evidence type="ECO:0000256" key="2">
    <source>
        <dbReference type="ARBA" id="ARBA00023043"/>
    </source>
</evidence>
<feature type="region of interest" description="Disordered" evidence="3">
    <location>
        <begin position="107"/>
        <end position="134"/>
    </location>
</feature>
<name>A0A9N9W222_9HYPO</name>
<reference evidence="4" key="1">
    <citation type="submission" date="2021-10" db="EMBL/GenBank/DDBJ databases">
        <authorList>
            <person name="Piombo E."/>
        </authorList>
    </citation>
    <scope>NUCLEOTIDE SEQUENCE</scope>
</reference>
<dbReference type="Proteomes" id="UP000775872">
    <property type="component" value="Unassembled WGS sequence"/>
</dbReference>
<dbReference type="PANTHER" id="PTHR24198:SF165">
    <property type="entry name" value="ANKYRIN REPEAT-CONTAINING PROTEIN-RELATED"/>
    <property type="match status" value="1"/>
</dbReference>
<keyword evidence="2" id="KW-0040">ANK repeat</keyword>
<dbReference type="OrthoDB" id="20872at2759"/>
<dbReference type="EMBL" id="CABFOC020000007">
    <property type="protein sequence ID" value="CAH0044810.1"/>
    <property type="molecule type" value="Genomic_DNA"/>
</dbReference>
<dbReference type="Pfam" id="PF12796">
    <property type="entry name" value="Ank_2"/>
    <property type="match status" value="2"/>
</dbReference>
<sequence>MVKALPPPKPDIPEPPPGMALSIAPAGHCLWLDDYEYYDQLGRDPLQQARIWLVADPEERVSKLKEILESYPKSVHRRNMLYEAALRGDEALVRCLVATGLKVHPDISPLSEEEERADEEEKQNGEIPDRDDPSVVPVHAAAARGHVGCLKIFLEEGKVDVDVRDSIGRTPLIIGAHEPSVVRYLLEQGADPTAKTNVNDDLPKDEQDEYAGADALEFGAVHGNIDSLRLLLEHPLNGSKRKRKSRAGEEPGVWVTPLSIKGAASARNGFEALNFLLQRGGYPTEARDGQTKSELLTETERQAIVDATPGAAMDGPLESLKLLLSYQYPTSQDGDILPFDLPEELHKPFVYGAYDAMINNRLDKFEFINGFGITEHETMSLDQLPAGQKLNIQHLLDRAVGGGSIECARFIIEKYGADPNKHRNPPGVKPLYAAAGNNKHEMVRLLIESYGADIHLGSGRYATGPTALWNAIMLKSFETVECLLLQGGPVDHVDEEIRSISGPMTVILRADTGNDKVSVRLETQENTKEYLARHKGDWQNLNPPFVQLQLGSDDKGWIGSLQARRSENELRESGDNAREFNKDERVSTKDLGQRDPRNLMVWLPTIGARQSELKKDDDLLPEFQPFMVAAKQNDSD</sequence>